<dbReference type="Proteomes" id="UP000256869">
    <property type="component" value="Unassembled WGS sequence"/>
</dbReference>
<sequence>MKSKQLMIIAGPALKIKESLSQAGFVRDFVHQSTYRTELDSSDGVYVFQIPYEESDGSMTLFGETSFFEGVSDSEVPEEVQAAALDRWYALKTRVGNADPQIYSPDRGDRRPSSPIPSRSVETAKNGSMVQDFSDMKRLGQDMDRMKTEQQLNDEGLVNDPIQY</sequence>
<dbReference type="OrthoDB" id="2680441at2"/>
<evidence type="ECO:0000313" key="3">
    <source>
        <dbReference type="Proteomes" id="UP000256869"/>
    </source>
</evidence>
<proteinExistence type="predicted"/>
<feature type="compositionally biased region" description="Basic and acidic residues" evidence="1">
    <location>
        <begin position="134"/>
        <end position="148"/>
    </location>
</feature>
<evidence type="ECO:0008006" key="4">
    <source>
        <dbReference type="Google" id="ProtNLM"/>
    </source>
</evidence>
<reference evidence="2 3" key="1">
    <citation type="submission" date="2018-07" db="EMBL/GenBank/DDBJ databases">
        <title>Genomic Encyclopedia of Type Strains, Phase III (KMG-III): the genomes of soil and plant-associated and newly described type strains.</title>
        <authorList>
            <person name="Whitman W."/>
        </authorList>
    </citation>
    <scope>NUCLEOTIDE SEQUENCE [LARGE SCALE GENOMIC DNA]</scope>
    <source>
        <strain evidence="2 3">CECT 8236</strain>
    </source>
</reference>
<accession>A0A3D9I4R9</accession>
<evidence type="ECO:0000256" key="1">
    <source>
        <dbReference type="SAM" id="MobiDB-lite"/>
    </source>
</evidence>
<feature type="compositionally biased region" description="Polar residues" evidence="1">
    <location>
        <begin position="121"/>
        <end position="131"/>
    </location>
</feature>
<evidence type="ECO:0000313" key="2">
    <source>
        <dbReference type="EMBL" id="RED56757.1"/>
    </source>
</evidence>
<dbReference type="RefSeq" id="WP_115994244.1">
    <property type="nucleotide sequence ID" value="NZ_QRDY01000012.1"/>
</dbReference>
<keyword evidence="3" id="KW-1185">Reference proteome</keyword>
<gene>
    <name evidence="2" type="ORF">DFP95_11248</name>
</gene>
<organism evidence="2 3">
    <name type="scientific">Cohnella lupini</name>
    <dbReference type="NCBI Taxonomy" id="1294267"/>
    <lineage>
        <taxon>Bacteria</taxon>
        <taxon>Bacillati</taxon>
        <taxon>Bacillota</taxon>
        <taxon>Bacilli</taxon>
        <taxon>Bacillales</taxon>
        <taxon>Paenibacillaceae</taxon>
        <taxon>Cohnella</taxon>
    </lineage>
</organism>
<protein>
    <recommendedName>
        <fullName evidence="4">YugN-like protein</fullName>
    </recommendedName>
</protein>
<feature type="region of interest" description="Disordered" evidence="1">
    <location>
        <begin position="98"/>
        <end position="164"/>
    </location>
</feature>
<comment type="caution">
    <text evidence="2">The sequence shown here is derived from an EMBL/GenBank/DDBJ whole genome shotgun (WGS) entry which is preliminary data.</text>
</comment>
<name>A0A3D9I4R9_9BACL</name>
<dbReference type="EMBL" id="QRDY01000012">
    <property type="protein sequence ID" value="RED56757.1"/>
    <property type="molecule type" value="Genomic_DNA"/>
</dbReference>
<dbReference type="AlphaFoldDB" id="A0A3D9I4R9"/>